<evidence type="ECO:0000256" key="4">
    <source>
        <dbReference type="ARBA" id="ARBA00022475"/>
    </source>
</evidence>
<dbReference type="RefSeq" id="WP_186961534.1">
    <property type="nucleotide sequence ID" value="NZ_JACOOI010000041.1"/>
</dbReference>
<keyword evidence="11" id="KW-1185">Reference proteome</keyword>
<evidence type="ECO:0000259" key="9">
    <source>
        <dbReference type="PROSITE" id="PS51202"/>
    </source>
</evidence>
<comment type="subcellular location">
    <subcellularLocation>
        <location evidence="1">Cell membrane</location>
        <topology evidence="1">Multi-pass membrane protein</topology>
    </subcellularLocation>
</comment>
<dbReference type="NCBIfam" id="NF003007">
    <property type="entry name" value="PRK03818.1"/>
    <property type="match status" value="1"/>
</dbReference>
<keyword evidence="5 8" id="KW-0812">Transmembrane</keyword>
<feature type="transmembrane region" description="Helical" evidence="8">
    <location>
        <begin position="409"/>
        <end position="427"/>
    </location>
</feature>
<dbReference type="InterPro" id="IPR036721">
    <property type="entry name" value="RCK_C_sf"/>
</dbReference>
<feature type="transmembrane region" description="Helical" evidence="8">
    <location>
        <begin position="12"/>
        <end position="28"/>
    </location>
</feature>
<evidence type="ECO:0000256" key="2">
    <source>
        <dbReference type="ARBA" id="ARBA00009854"/>
    </source>
</evidence>
<dbReference type="Pfam" id="PF06826">
    <property type="entry name" value="Asp-Al_Ex"/>
    <property type="match status" value="2"/>
</dbReference>
<dbReference type="Gene3D" id="3.30.70.1450">
    <property type="entry name" value="Regulator of K+ conductance, C-terminal domain"/>
    <property type="match status" value="2"/>
</dbReference>
<dbReference type="InterPro" id="IPR006512">
    <property type="entry name" value="YidE_YbjL"/>
</dbReference>
<comment type="similarity">
    <text evidence="2">Belongs to the AAE transporter (TC 2.A.81) family.</text>
</comment>
<name>A0ABR7E866_9BACT</name>
<reference evidence="10 11" key="1">
    <citation type="submission" date="2020-08" db="EMBL/GenBank/DDBJ databases">
        <title>Genome public.</title>
        <authorList>
            <person name="Liu C."/>
            <person name="Sun Q."/>
        </authorList>
    </citation>
    <scope>NUCLEOTIDE SEQUENCE [LARGE SCALE GENOMIC DNA]</scope>
    <source>
        <strain evidence="10 11">BX2</strain>
    </source>
</reference>
<evidence type="ECO:0000256" key="6">
    <source>
        <dbReference type="ARBA" id="ARBA00022989"/>
    </source>
</evidence>
<feature type="transmembrane region" description="Helical" evidence="8">
    <location>
        <begin position="35"/>
        <end position="57"/>
    </location>
</feature>
<dbReference type="EMBL" id="JACOOI010000041">
    <property type="protein sequence ID" value="MBC5645959.1"/>
    <property type="molecule type" value="Genomic_DNA"/>
</dbReference>
<dbReference type="InterPro" id="IPR006037">
    <property type="entry name" value="RCK_C"/>
</dbReference>
<dbReference type="PROSITE" id="PS51202">
    <property type="entry name" value="RCK_C"/>
    <property type="match status" value="1"/>
</dbReference>
<evidence type="ECO:0000256" key="3">
    <source>
        <dbReference type="ARBA" id="ARBA00022448"/>
    </source>
</evidence>
<keyword evidence="3" id="KW-0813">Transport</keyword>
<proteinExistence type="inferred from homology"/>
<dbReference type="NCBIfam" id="TIGR01625">
    <property type="entry name" value="YidE_YbjL_dupl"/>
    <property type="match status" value="2"/>
</dbReference>
<dbReference type="Proteomes" id="UP000644010">
    <property type="component" value="Unassembled WGS sequence"/>
</dbReference>
<dbReference type="PANTHER" id="PTHR30445">
    <property type="entry name" value="K(+)_H(+) ANTIPORTER SUBUNIT KHTT"/>
    <property type="match status" value="1"/>
</dbReference>
<gene>
    <name evidence="10" type="ORF">H8S77_24090</name>
</gene>
<feature type="transmembrane region" description="Helical" evidence="8">
    <location>
        <begin position="380"/>
        <end position="403"/>
    </location>
</feature>
<evidence type="ECO:0000256" key="8">
    <source>
        <dbReference type="SAM" id="Phobius"/>
    </source>
</evidence>
<sequence>MNWINDLLWGEGIGHSILLLSFVIAAGIQLGKIKVFGVSLGITLVLFVGIILGHFGFTINHNVIHFFKEFGLILFVYSVGMQVGPGFFSSFKKGGITLNMLACGIVFLGVVTAIILHYATGIPMPTMVGILSGAVTNTPGLGAAQQAFSDMYGSTDNTIALGYAVAYPLGVIGIILSIIFIRYVFRVNFDKENEQLNKEDASHTSEAKPISLIVKNPAVFGKTVSELSNLLEHRDFVISRIWHDSDKQIEIASANTALMENDKVFVITTEQDAQTIKTFIGDEIDMERKQWIRMESQFINRRILITKPELNGKRLGQLKLRKLYGINITRINRAGVDLVATPHLTLQVGDRVNVVGTETAVTNVEKVLGNSMKRLNEPNLITIFIGIALGIILGSIPITFPGIPQPVKLGLAGGPLIVAILISRFGYKYKLVTYTTQSANLMLREIGITLFLACVGISAGDGFVDTIVNNGGFAWIGYGFIITTVPLLIIGCIGRYFCKVNYFTLMGLIAGSTTDPPALAYSNATAGNDAPSVGYATVYPLTMFLRVLTAQLLILFFA</sequence>
<keyword evidence="7 8" id="KW-0472">Membrane</keyword>
<dbReference type="PANTHER" id="PTHR30445:SF3">
    <property type="entry name" value="TRANSPORT PROTEIN YIDE-RELATED"/>
    <property type="match status" value="1"/>
</dbReference>
<evidence type="ECO:0000256" key="5">
    <source>
        <dbReference type="ARBA" id="ARBA00022692"/>
    </source>
</evidence>
<evidence type="ECO:0000313" key="11">
    <source>
        <dbReference type="Proteomes" id="UP000644010"/>
    </source>
</evidence>
<feature type="transmembrane region" description="Helical" evidence="8">
    <location>
        <begin position="500"/>
        <end position="521"/>
    </location>
</feature>
<evidence type="ECO:0000256" key="1">
    <source>
        <dbReference type="ARBA" id="ARBA00004651"/>
    </source>
</evidence>
<feature type="transmembrane region" description="Helical" evidence="8">
    <location>
        <begin position="439"/>
        <end position="460"/>
    </location>
</feature>
<keyword evidence="4" id="KW-1003">Cell membrane</keyword>
<feature type="transmembrane region" description="Helical" evidence="8">
    <location>
        <begin position="472"/>
        <end position="493"/>
    </location>
</feature>
<feature type="transmembrane region" description="Helical" evidence="8">
    <location>
        <begin position="63"/>
        <end position="84"/>
    </location>
</feature>
<feature type="transmembrane region" description="Helical" evidence="8">
    <location>
        <begin position="96"/>
        <end position="119"/>
    </location>
</feature>
<comment type="caution">
    <text evidence="10">The sequence shown here is derived from an EMBL/GenBank/DDBJ whole genome shotgun (WGS) entry which is preliminary data.</text>
</comment>
<feature type="transmembrane region" description="Helical" evidence="8">
    <location>
        <begin position="160"/>
        <end position="185"/>
    </location>
</feature>
<feature type="domain" description="RCK C-terminal" evidence="9">
    <location>
        <begin position="284"/>
        <end position="370"/>
    </location>
</feature>
<accession>A0ABR7E866</accession>
<dbReference type="Pfam" id="PF02080">
    <property type="entry name" value="TrkA_C"/>
    <property type="match status" value="2"/>
</dbReference>
<protein>
    <submittedName>
        <fullName evidence="10">Transporter</fullName>
    </submittedName>
</protein>
<evidence type="ECO:0000256" key="7">
    <source>
        <dbReference type="ARBA" id="ARBA00023136"/>
    </source>
</evidence>
<dbReference type="SUPFAM" id="SSF116726">
    <property type="entry name" value="TrkA C-terminal domain-like"/>
    <property type="match status" value="2"/>
</dbReference>
<organism evidence="10 11">
    <name type="scientific">Parabacteroides segnis</name>
    <dbReference type="NCBI Taxonomy" id="2763058"/>
    <lineage>
        <taxon>Bacteria</taxon>
        <taxon>Pseudomonadati</taxon>
        <taxon>Bacteroidota</taxon>
        <taxon>Bacteroidia</taxon>
        <taxon>Bacteroidales</taxon>
        <taxon>Tannerellaceae</taxon>
        <taxon>Parabacteroides</taxon>
    </lineage>
</organism>
<dbReference type="InterPro" id="IPR050144">
    <property type="entry name" value="AAE_transporter"/>
</dbReference>
<evidence type="ECO:0000313" key="10">
    <source>
        <dbReference type="EMBL" id="MBC5645959.1"/>
    </source>
</evidence>
<feature type="transmembrane region" description="Helical" evidence="8">
    <location>
        <begin position="533"/>
        <end position="557"/>
    </location>
</feature>
<keyword evidence="6 8" id="KW-1133">Transmembrane helix</keyword>